<organism evidence="2 3">
    <name type="scientific">Mesobaculum littorinae</name>
    <dbReference type="NCBI Taxonomy" id="2486419"/>
    <lineage>
        <taxon>Bacteria</taxon>
        <taxon>Pseudomonadati</taxon>
        <taxon>Pseudomonadota</taxon>
        <taxon>Alphaproteobacteria</taxon>
        <taxon>Rhodobacterales</taxon>
        <taxon>Roseobacteraceae</taxon>
        <taxon>Mesobaculum</taxon>
    </lineage>
</organism>
<keyword evidence="3" id="KW-1185">Reference proteome</keyword>
<evidence type="ECO:0000256" key="1">
    <source>
        <dbReference type="SAM" id="SignalP"/>
    </source>
</evidence>
<dbReference type="OrthoDB" id="7659053at2"/>
<dbReference type="RefSeq" id="WP_127904646.1">
    <property type="nucleotide sequence ID" value="NZ_RQXX01000001.1"/>
</dbReference>
<accession>A0A438AKR7</accession>
<evidence type="ECO:0000313" key="3">
    <source>
        <dbReference type="Proteomes" id="UP000285908"/>
    </source>
</evidence>
<dbReference type="PROSITE" id="PS51257">
    <property type="entry name" value="PROKAR_LIPOPROTEIN"/>
    <property type="match status" value="1"/>
</dbReference>
<dbReference type="EMBL" id="RQXX01000001">
    <property type="protein sequence ID" value="RVV99205.1"/>
    <property type="molecule type" value="Genomic_DNA"/>
</dbReference>
<keyword evidence="1" id="KW-0732">Signal</keyword>
<feature type="signal peptide" evidence="1">
    <location>
        <begin position="1"/>
        <end position="20"/>
    </location>
</feature>
<name>A0A438AKR7_9RHOB</name>
<feature type="chain" id="PRO_5019020007" description="Arginine transporter" evidence="1">
    <location>
        <begin position="21"/>
        <end position="99"/>
    </location>
</feature>
<evidence type="ECO:0008006" key="4">
    <source>
        <dbReference type="Google" id="ProtNLM"/>
    </source>
</evidence>
<comment type="caution">
    <text evidence="2">The sequence shown here is derived from an EMBL/GenBank/DDBJ whole genome shotgun (WGS) entry which is preliminary data.</text>
</comment>
<reference evidence="2 3" key="1">
    <citation type="submission" date="2018-11" db="EMBL/GenBank/DDBJ databases">
        <title>Mesobaculum littorinae gen. nov., sp. nov., isolated from Littorina scabra that represents a novel genus of the order Rhodobacteraceae.</title>
        <authorList>
            <person name="Li F."/>
        </authorList>
    </citation>
    <scope>NUCLEOTIDE SEQUENCE [LARGE SCALE GENOMIC DNA]</scope>
    <source>
        <strain evidence="2 3">M0103</strain>
    </source>
</reference>
<sequence>MKKRFAVAAFALLASCGASAGVVEKACLNSDRAQSNRQLCGCIQQVADMTLDGREQRQAAKFFAEPHQAQEIRQSDRPNHEVFWKKYRHFGATAESYCS</sequence>
<gene>
    <name evidence="2" type="ORF">EKE94_00465</name>
</gene>
<proteinExistence type="predicted"/>
<protein>
    <recommendedName>
        <fullName evidence="4">Arginine transporter</fullName>
    </recommendedName>
</protein>
<evidence type="ECO:0000313" key="2">
    <source>
        <dbReference type="EMBL" id="RVV99205.1"/>
    </source>
</evidence>
<dbReference type="AlphaFoldDB" id="A0A438AKR7"/>
<dbReference type="Proteomes" id="UP000285908">
    <property type="component" value="Unassembled WGS sequence"/>
</dbReference>